<dbReference type="GO" id="GO:0140359">
    <property type="term" value="F:ABC-type transporter activity"/>
    <property type="evidence" value="ECO:0007669"/>
    <property type="project" value="InterPro"/>
</dbReference>
<evidence type="ECO:0000256" key="4">
    <source>
        <dbReference type="ARBA" id="ARBA00022475"/>
    </source>
</evidence>
<organism evidence="11">
    <name type="scientific">Pseudomonas vlassakiae</name>
    <dbReference type="NCBI Taxonomy" id="485888"/>
    <lineage>
        <taxon>Bacteria</taxon>
        <taxon>Pseudomonadati</taxon>
        <taxon>Pseudomonadota</taxon>
        <taxon>Gammaproteobacteria</taxon>
        <taxon>Pseudomonadales</taxon>
        <taxon>Pseudomonadaceae</taxon>
        <taxon>Pseudomonas</taxon>
    </lineage>
</organism>
<evidence type="ECO:0000256" key="9">
    <source>
        <dbReference type="RuleBase" id="RU361157"/>
    </source>
</evidence>
<evidence type="ECO:0000313" key="13">
    <source>
        <dbReference type="Proteomes" id="UP000628137"/>
    </source>
</evidence>
<dbReference type="EMBL" id="JABWRP010000005">
    <property type="protein sequence ID" value="MBC3470692.1"/>
    <property type="molecule type" value="Genomic_DNA"/>
</dbReference>
<evidence type="ECO:0000256" key="6">
    <source>
        <dbReference type="ARBA" id="ARBA00022989"/>
    </source>
</evidence>
<feature type="transmembrane region" description="Helical" evidence="9">
    <location>
        <begin position="133"/>
        <end position="155"/>
    </location>
</feature>
<evidence type="ECO:0000256" key="1">
    <source>
        <dbReference type="ARBA" id="ARBA00004651"/>
    </source>
</evidence>
<evidence type="ECO:0000313" key="11">
    <source>
        <dbReference type="EMBL" id="MBC3470692.1"/>
    </source>
</evidence>
<reference evidence="11 13" key="1">
    <citation type="journal article" date="2020" name="Microorganisms">
        <title>Reliable Identification of Environmental Pseudomonas Isolates Using the rpoD Gene.</title>
        <authorList>
            <consortium name="The Broad Institute Genome Sequencing Platform"/>
            <person name="Girard L."/>
            <person name="Lood C."/>
            <person name="Rokni-Zadeh H."/>
            <person name="van Noort V."/>
            <person name="Lavigne R."/>
            <person name="De Mot R."/>
        </authorList>
    </citation>
    <scope>NUCLEOTIDE SEQUENCE</scope>
    <source>
        <strain evidence="11 13">RW4S2</strain>
    </source>
</reference>
<name>A0A923GI19_9PSED</name>
<dbReference type="Pfam" id="PF01061">
    <property type="entry name" value="ABC2_membrane"/>
    <property type="match status" value="1"/>
</dbReference>
<dbReference type="GO" id="GO:0005886">
    <property type="term" value="C:plasma membrane"/>
    <property type="evidence" value="ECO:0007669"/>
    <property type="project" value="UniProtKB-SubCell"/>
</dbReference>
<evidence type="ECO:0000313" key="12">
    <source>
        <dbReference type="EMBL" id="MBV4539616.1"/>
    </source>
</evidence>
<keyword evidence="4 9" id="KW-1003">Cell membrane</keyword>
<reference evidence="12" key="3">
    <citation type="submission" date="2021-06" db="EMBL/GenBank/DDBJ databases">
        <title>Updating the genus Pseudomonas: Description of 43 new species and partition of the Pseudomonas putida group.</title>
        <authorList>
            <person name="Girard L."/>
            <person name="Lood C."/>
            <person name="Vandamme P."/>
            <person name="Rokni-Zadeh H."/>
            <person name="Van Noort V."/>
            <person name="Hofte M."/>
            <person name="Lavigne R."/>
            <person name="De Mot R."/>
        </authorList>
    </citation>
    <scope>NUCLEOTIDE SEQUENCE</scope>
    <source>
        <strain evidence="12">RW4S2</strain>
    </source>
</reference>
<keyword evidence="5 9" id="KW-0812">Transmembrane</keyword>
<feature type="transmembrane region" description="Helical" evidence="9">
    <location>
        <begin position="12"/>
        <end position="38"/>
    </location>
</feature>
<dbReference type="EMBL" id="JABWRP020000001">
    <property type="protein sequence ID" value="MBV4539616.1"/>
    <property type="molecule type" value="Genomic_DNA"/>
</dbReference>
<evidence type="ECO:0000256" key="8">
    <source>
        <dbReference type="ARBA" id="ARBA00023136"/>
    </source>
</evidence>
<keyword evidence="6 9" id="KW-1133">Transmembrane helix</keyword>
<dbReference type="InterPro" id="IPR047817">
    <property type="entry name" value="ABC2_TM_bact-type"/>
</dbReference>
<dbReference type="Proteomes" id="UP000628137">
    <property type="component" value="Unassembled WGS sequence"/>
</dbReference>
<dbReference type="PANTHER" id="PTHR30413">
    <property type="entry name" value="INNER MEMBRANE TRANSPORT PERMEASE"/>
    <property type="match status" value="1"/>
</dbReference>
<keyword evidence="8 9" id="KW-0472">Membrane</keyword>
<keyword evidence="7" id="KW-0762">Sugar transport</keyword>
<comment type="subcellular location">
    <subcellularLocation>
        <location evidence="9">Cell inner membrane</location>
        <topology evidence="9">Multi-pass membrane protein</topology>
    </subcellularLocation>
    <subcellularLocation>
        <location evidence="1">Cell membrane</location>
        <topology evidence="1">Multi-pass membrane protein</topology>
    </subcellularLocation>
</comment>
<comment type="caution">
    <text evidence="11">The sequence shown here is derived from an EMBL/GenBank/DDBJ whole genome shotgun (WGS) entry which is preliminary data.</text>
</comment>
<dbReference type="PANTHER" id="PTHR30413:SF10">
    <property type="entry name" value="CAPSULE POLYSACCHARIDE EXPORT INNER-MEMBRANE PROTEIN CTRC"/>
    <property type="match status" value="1"/>
</dbReference>
<accession>A0A923GI19</accession>
<keyword evidence="7" id="KW-0625">Polysaccharide transport</keyword>
<feature type="domain" description="ABC transmembrane type-2" evidence="10">
    <location>
        <begin position="15"/>
        <end position="241"/>
    </location>
</feature>
<evidence type="ECO:0000256" key="5">
    <source>
        <dbReference type="ARBA" id="ARBA00022692"/>
    </source>
</evidence>
<dbReference type="PROSITE" id="PS51012">
    <property type="entry name" value="ABC_TM2"/>
    <property type="match status" value="1"/>
</dbReference>
<feature type="transmembrane region" description="Helical" evidence="9">
    <location>
        <begin position="50"/>
        <end position="68"/>
    </location>
</feature>
<gene>
    <name evidence="12" type="ORF">HU738_000920</name>
    <name evidence="11" type="ORF">HU738_08975</name>
</gene>
<feature type="transmembrane region" description="Helical" evidence="9">
    <location>
        <begin position="108"/>
        <end position="127"/>
    </location>
</feature>
<keyword evidence="13" id="KW-1185">Reference proteome</keyword>
<dbReference type="GO" id="GO:0015920">
    <property type="term" value="P:lipopolysaccharide transport"/>
    <property type="evidence" value="ECO:0007669"/>
    <property type="project" value="TreeGrafter"/>
</dbReference>
<keyword evidence="3 9" id="KW-0813">Transport</keyword>
<reference evidence="11" key="2">
    <citation type="submission" date="2020-07" db="EMBL/GenBank/DDBJ databases">
        <authorList>
            <person name="Lood C."/>
            <person name="Girard L."/>
        </authorList>
    </citation>
    <scope>NUCLEOTIDE SEQUENCE</scope>
    <source>
        <strain evidence="11">RW4S2</strain>
    </source>
</reference>
<evidence type="ECO:0000256" key="3">
    <source>
        <dbReference type="ARBA" id="ARBA00022448"/>
    </source>
</evidence>
<dbReference type="AlphaFoldDB" id="A0A923GI19"/>
<feature type="transmembrane region" description="Helical" evidence="9">
    <location>
        <begin position="167"/>
        <end position="185"/>
    </location>
</feature>
<comment type="similarity">
    <text evidence="2 9">Belongs to the ABC-2 integral membrane protein family.</text>
</comment>
<dbReference type="InterPro" id="IPR013525">
    <property type="entry name" value="ABC2_TM"/>
</dbReference>
<protein>
    <recommendedName>
        <fullName evidence="9">Transport permease protein</fullName>
    </recommendedName>
</protein>
<dbReference type="GO" id="GO:0015774">
    <property type="term" value="P:polysaccharide transport"/>
    <property type="evidence" value="ECO:0007669"/>
    <property type="project" value="UniProtKB-KW"/>
</dbReference>
<evidence type="ECO:0000259" key="10">
    <source>
        <dbReference type="PROSITE" id="PS51012"/>
    </source>
</evidence>
<feature type="transmembrane region" description="Helical" evidence="9">
    <location>
        <begin position="219"/>
        <end position="238"/>
    </location>
</feature>
<proteinExistence type="inferred from homology"/>
<evidence type="ECO:0000256" key="2">
    <source>
        <dbReference type="ARBA" id="ARBA00007783"/>
    </source>
</evidence>
<evidence type="ECO:0000256" key="7">
    <source>
        <dbReference type="ARBA" id="ARBA00023047"/>
    </source>
</evidence>
<sequence length="249" mass="27748">MARRDLQAKYKRSLLGIFWMFLTPLCLLCVYTVVFGGIFKISWQQPGTDVSIGFVLPFFIGLSIYLLLSDVINSSTVLYSSKRTYVAKSPFPLWVLWLANLMRAYTHGLVYAVIVLVLCVWFSVIALQNLAWASILLVLSLVIISAVSLALSIIGPFIGDISEAMRLLMRVLFYAAPISYPVSLAPESYRFLLWLNPLTVIVEPLREALVFGHEPSSTVLAALLASAVVLWTLSVWLFNRIKGVVADVV</sequence>